<gene>
    <name evidence="2" type="ORF">GNZ12_26740</name>
</gene>
<dbReference type="Proteomes" id="UP000652198">
    <property type="component" value="Unassembled WGS sequence"/>
</dbReference>
<name>A0ABX2BYI0_9BURK</name>
<proteinExistence type="predicted"/>
<keyword evidence="1" id="KW-0472">Membrane</keyword>
<protein>
    <submittedName>
        <fullName evidence="2">Uncharacterized protein</fullName>
    </submittedName>
</protein>
<feature type="transmembrane region" description="Helical" evidence="1">
    <location>
        <begin position="164"/>
        <end position="185"/>
    </location>
</feature>
<keyword evidence="3" id="KW-1185">Reference proteome</keyword>
<evidence type="ECO:0000313" key="3">
    <source>
        <dbReference type="Proteomes" id="UP000652198"/>
    </source>
</evidence>
<evidence type="ECO:0000256" key="1">
    <source>
        <dbReference type="SAM" id="Phobius"/>
    </source>
</evidence>
<dbReference type="RefSeq" id="WP_172315209.1">
    <property type="nucleotide sequence ID" value="NZ_WOEY01000105.1"/>
</dbReference>
<evidence type="ECO:0000313" key="2">
    <source>
        <dbReference type="EMBL" id="NPT44850.1"/>
    </source>
</evidence>
<reference evidence="2 3" key="1">
    <citation type="submission" date="2019-11" db="EMBL/GenBank/DDBJ databases">
        <title>Metabolism of dissolved organic matter in forest soils.</title>
        <authorList>
            <person name="Cyle K.T."/>
            <person name="Wilhelm R.C."/>
            <person name="Martinez C.E."/>
        </authorList>
    </citation>
    <scope>NUCLEOTIDE SEQUENCE [LARGE SCALE GENOMIC DNA]</scope>
    <source>
        <strain evidence="2 3">1N</strain>
    </source>
</reference>
<comment type="caution">
    <text evidence="2">The sequence shown here is derived from an EMBL/GenBank/DDBJ whole genome shotgun (WGS) entry which is preliminary data.</text>
</comment>
<sequence>MERSRTIHCVRRTWSRAFESFDYTAFIEELHELVARARNFRADERNRDSESFRRWRHETEELIHRINRLRYDIACGLEGRSFQVMAYGSITAREQQAKFDLDLNDTLGEFELVMSRFEKYGDPKAKPAAATNGAQAVPAVAAKSEPLTAPEKVTISWLLANVPVTWYLALVVSYVAAFGAGMTVASTKLGKTIVEWVTPAPSASKPAGTQ</sequence>
<organism evidence="2 3">
    <name type="scientific">Paraburkholderia solitsugae</name>
    <dbReference type="NCBI Taxonomy" id="2675748"/>
    <lineage>
        <taxon>Bacteria</taxon>
        <taxon>Pseudomonadati</taxon>
        <taxon>Pseudomonadota</taxon>
        <taxon>Betaproteobacteria</taxon>
        <taxon>Burkholderiales</taxon>
        <taxon>Burkholderiaceae</taxon>
        <taxon>Paraburkholderia</taxon>
    </lineage>
</organism>
<dbReference type="EMBL" id="WOEY01000105">
    <property type="protein sequence ID" value="NPT44850.1"/>
    <property type="molecule type" value="Genomic_DNA"/>
</dbReference>
<accession>A0ABX2BYI0</accession>
<keyword evidence="1" id="KW-1133">Transmembrane helix</keyword>
<keyword evidence="1" id="KW-0812">Transmembrane</keyword>